<dbReference type="Proteomes" id="UP000053676">
    <property type="component" value="Unassembled WGS sequence"/>
</dbReference>
<evidence type="ECO:0000313" key="1">
    <source>
        <dbReference type="EMBL" id="ETN72054.1"/>
    </source>
</evidence>
<sequence>MRVEPAIQECTCVSRISIWEESGERESGKKPQHYRSEMFPESIPREDLRNAQNWKPIADVALRLTPCNLQLSIEG</sequence>
<protein>
    <submittedName>
        <fullName evidence="1">Uncharacterized protein</fullName>
    </submittedName>
</protein>
<dbReference type="KEGG" id="nai:NECAME_04525"/>
<reference evidence="2" key="1">
    <citation type="journal article" date="2014" name="Nat. Genet.">
        <title>Genome of the human hookworm Necator americanus.</title>
        <authorList>
            <person name="Tang Y.T."/>
            <person name="Gao X."/>
            <person name="Rosa B.A."/>
            <person name="Abubucker S."/>
            <person name="Hallsworth-Pepin K."/>
            <person name="Martin J."/>
            <person name="Tyagi R."/>
            <person name="Heizer E."/>
            <person name="Zhang X."/>
            <person name="Bhonagiri-Palsikar V."/>
            <person name="Minx P."/>
            <person name="Warren W.C."/>
            <person name="Wang Q."/>
            <person name="Zhan B."/>
            <person name="Hotez P.J."/>
            <person name="Sternberg P.W."/>
            <person name="Dougall A."/>
            <person name="Gaze S.T."/>
            <person name="Mulvenna J."/>
            <person name="Sotillo J."/>
            <person name="Ranganathan S."/>
            <person name="Rabelo E.M."/>
            <person name="Wilson R.K."/>
            <person name="Felgner P.L."/>
            <person name="Bethony J."/>
            <person name="Hawdon J.M."/>
            <person name="Gasser R.B."/>
            <person name="Loukas A."/>
            <person name="Mitreva M."/>
        </authorList>
    </citation>
    <scope>NUCLEOTIDE SEQUENCE [LARGE SCALE GENOMIC DNA]</scope>
</reference>
<proteinExistence type="predicted"/>
<name>W2SQP0_NECAM</name>
<dbReference type="AlphaFoldDB" id="W2SQP0"/>
<dbReference type="EMBL" id="KI665761">
    <property type="protein sequence ID" value="ETN72054.1"/>
    <property type="molecule type" value="Genomic_DNA"/>
</dbReference>
<organism evidence="1 2">
    <name type="scientific">Necator americanus</name>
    <name type="common">Human hookworm</name>
    <dbReference type="NCBI Taxonomy" id="51031"/>
    <lineage>
        <taxon>Eukaryota</taxon>
        <taxon>Metazoa</taxon>
        <taxon>Ecdysozoa</taxon>
        <taxon>Nematoda</taxon>
        <taxon>Chromadorea</taxon>
        <taxon>Rhabditida</taxon>
        <taxon>Rhabditina</taxon>
        <taxon>Rhabditomorpha</taxon>
        <taxon>Strongyloidea</taxon>
        <taxon>Ancylostomatidae</taxon>
        <taxon>Bunostominae</taxon>
        <taxon>Necator</taxon>
    </lineage>
</organism>
<keyword evidence="2" id="KW-1185">Reference proteome</keyword>
<gene>
    <name evidence="1" type="ORF">NECAME_04525</name>
</gene>
<evidence type="ECO:0000313" key="2">
    <source>
        <dbReference type="Proteomes" id="UP000053676"/>
    </source>
</evidence>
<accession>W2SQP0</accession>